<evidence type="ECO:0008006" key="5">
    <source>
        <dbReference type="Google" id="ProtNLM"/>
    </source>
</evidence>
<keyword evidence="1" id="KW-1133">Transmembrane helix</keyword>
<name>A0A0P7BA36_9BACT</name>
<dbReference type="Proteomes" id="UP000050454">
    <property type="component" value="Unassembled WGS sequence"/>
</dbReference>
<keyword evidence="1" id="KW-0472">Membrane</keyword>
<evidence type="ECO:0000313" key="4">
    <source>
        <dbReference type="Proteomes" id="UP000050454"/>
    </source>
</evidence>
<comment type="caution">
    <text evidence="3">The sequence shown here is derived from an EMBL/GenBank/DDBJ whole genome shotgun (WGS) entry which is preliminary data.</text>
</comment>
<feature type="signal peptide" evidence="2">
    <location>
        <begin position="1"/>
        <end position="25"/>
    </location>
</feature>
<sequence length="186" mass="21786">MPNLKPVSFLIIISFLFASCRTQQAYFHAPVAVNYRMPEKKLKLKLPELIKKEPKLEVVPVKSAPKIEKVKTYFPELKLKDKEVHIPAFSVKLKSEQFQQGPEPSKQKLKEKEKKKKKRRKFWRQFGANLLIGTVFLVIAVVMAVLKLQTLVLLFGVASILFLIFGLKKLFRKRRRKIRNPFQKNR</sequence>
<accession>A0A0P7BA36</accession>
<keyword evidence="4" id="KW-1185">Reference proteome</keyword>
<proteinExistence type="predicted"/>
<evidence type="ECO:0000313" key="3">
    <source>
        <dbReference type="EMBL" id="KPM47205.1"/>
    </source>
</evidence>
<evidence type="ECO:0000256" key="1">
    <source>
        <dbReference type="SAM" id="Phobius"/>
    </source>
</evidence>
<dbReference type="PROSITE" id="PS51257">
    <property type="entry name" value="PROKAR_LIPOPROTEIN"/>
    <property type="match status" value="1"/>
</dbReference>
<gene>
    <name evidence="3" type="ORF">AFM12_15485</name>
</gene>
<dbReference type="EMBL" id="LGTQ01000012">
    <property type="protein sequence ID" value="KPM47205.1"/>
    <property type="molecule type" value="Genomic_DNA"/>
</dbReference>
<feature type="chain" id="PRO_5006135547" description="Lipoprotein" evidence="2">
    <location>
        <begin position="26"/>
        <end position="186"/>
    </location>
</feature>
<dbReference type="RefSeq" id="WP_055149890.1">
    <property type="nucleotide sequence ID" value="NZ_JXSZ01000012.1"/>
</dbReference>
<evidence type="ECO:0000256" key="2">
    <source>
        <dbReference type="SAM" id="SignalP"/>
    </source>
</evidence>
<dbReference type="STRING" id="1605367.AFM12_15485"/>
<keyword evidence="1" id="KW-0812">Transmembrane</keyword>
<keyword evidence="2" id="KW-0732">Signal</keyword>
<dbReference type="AlphaFoldDB" id="A0A0P7BA36"/>
<reference evidence="3 4" key="1">
    <citation type="submission" date="2015-07" db="EMBL/GenBank/DDBJ databases">
        <title>The draft genome sequence of Leadbetterella sp. JN14-9.</title>
        <authorList>
            <person name="Liu Y."/>
            <person name="Du J."/>
            <person name="Shao Z."/>
        </authorList>
    </citation>
    <scope>NUCLEOTIDE SEQUENCE [LARGE SCALE GENOMIC DNA]</scope>
    <source>
        <strain evidence="3 4">JN14-9</strain>
    </source>
</reference>
<protein>
    <recommendedName>
        <fullName evidence="5">Lipoprotein</fullName>
    </recommendedName>
</protein>
<feature type="transmembrane region" description="Helical" evidence="1">
    <location>
        <begin position="126"/>
        <end position="146"/>
    </location>
</feature>
<organism evidence="3 4">
    <name type="scientific">Jiulongibacter sediminis</name>
    <dbReference type="NCBI Taxonomy" id="1605367"/>
    <lineage>
        <taxon>Bacteria</taxon>
        <taxon>Pseudomonadati</taxon>
        <taxon>Bacteroidota</taxon>
        <taxon>Cytophagia</taxon>
        <taxon>Cytophagales</taxon>
        <taxon>Leadbetterellaceae</taxon>
        <taxon>Jiulongibacter</taxon>
    </lineage>
</organism>
<feature type="transmembrane region" description="Helical" evidence="1">
    <location>
        <begin position="152"/>
        <end position="171"/>
    </location>
</feature>